<reference evidence="2 3" key="1">
    <citation type="submission" date="2023-12" db="EMBL/GenBank/DDBJ databases">
        <title>Marinobacter qingdaonensis sp. nov., isolated from the intertidal sediment of Qingdao, PR China.</title>
        <authorList>
            <person name="Li Y."/>
        </authorList>
    </citation>
    <scope>NUCLEOTIDE SEQUENCE [LARGE SCALE GENOMIC DNA]</scope>
    <source>
        <strain evidence="2 3">ASW11-75</strain>
    </source>
</reference>
<evidence type="ECO:0000256" key="1">
    <source>
        <dbReference type="SAM" id="SignalP"/>
    </source>
</evidence>
<dbReference type="PANTHER" id="PTHR35841">
    <property type="entry name" value="PHOSPHONATES-BINDING PERIPLASMIC PROTEIN"/>
    <property type="match status" value="1"/>
</dbReference>
<name>A0ABU5NUU6_9GAMM</name>
<dbReference type="Pfam" id="PF12974">
    <property type="entry name" value="Phosphonate-bd"/>
    <property type="match status" value="1"/>
</dbReference>
<feature type="signal peptide" evidence="1">
    <location>
        <begin position="1"/>
        <end position="29"/>
    </location>
</feature>
<keyword evidence="3" id="KW-1185">Reference proteome</keyword>
<comment type="caution">
    <text evidence="2">The sequence shown here is derived from an EMBL/GenBank/DDBJ whole genome shotgun (WGS) entry which is preliminary data.</text>
</comment>
<proteinExistence type="predicted"/>
<sequence>MRRLQAMPRQKTLMGILVLFLLAPHVVSAQGTAESNGTNTLTFGVVPQQAASKLARAWVPMLKNISDRSGLTVDFATAPDIPTFEERLARGEYDIAYMNPYHFTLFNENPGYQALARARDHRIRGIIVVRRESGITSLSDLAGQALAFPAPRAFAATLVTRSHLETEAAGYTAHFVSSHDSVYRSVASGRFVAGGGIQRTLNALEAGVREELRVLWRSPGYTPHAIAVHPRVNEETRRTLLGALTGLEDSEAGLQILEPLRMKGFEAAANADWDDVRRLNISAQ</sequence>
<dbReference type="SUPFAM" id="SSF53850">
    <property type="entry name" value="Periplasmic binding protein-like II"/>
    <property type="match status" value="1"/>
</dbReference>
<dbReference type="RefSeq" id="WP_322854098.1">
    <property type="nucleotide sequence ID" value="NZ_JAYDCJ010000001.1"/>
</dbReference>
<protein>
    <submittedName>
        <fullName evidence="2">Phosphate/phosphite/phosphonate ABC transporter substrate-binding protein</fullName>
    </submittedName>
</protein>
<dbReference type="EMBL" id="JAYDCJ010000001">
    <property type="protein sequence ID" value="MEA1079579.1"/>
    <property type="molecule type" value="Genomic_DNA"/>
</dbReference>
<feature type="chain" id="PRO_5046356037" evidence="1">
    <location>
        <begin position="30"/>
        <end position="284"/>
    </location>
</feature>
<evidence type="ECO:0000313" key="3">
    <source>
        <dbReference type="Proteomes" id="UP001305746"/>
    </source>
</evidence>
<evidence type="ECO:0000313" key="2">
    <source>
        <dbReference type="EMBL" id="MEA1079579.1"/>
    </source>
</evidence>
<keyword evidence="1" id="KW-0732">Signal</keyword>
<dbReference type="Proteomes" id="UP001305746">
    <property type="component" value="Unassembled WGS sequence"/>
</dbReference>
<organism evidence="2 3">
    <name type="scientific">Marinobacter qingdaonensis</name>
    <dbReference type="NCBI Taxonomy" id="3108486"/>
    <lineage>
        <taxon>Bacteria</taxon>
        <taxon>Pseudomonadati</taxon>
        <taxon>Pseudomonadota</taxon>
        <taxon>Gammaproteobacteria</taxon>
        <taxon>Pseudomonadales</taxon>
        <taxon>Marinobacteraceae</taxon>
        <taxon>Marinobacter</taxon>
    </lineage>
</organism>
<gene>
    <name evidence="2" type="ORF">U5822_02795</name>
</gene>
<dbReference type="PANTHER" id="PTHR35841:SF1">
    <property type="entry name" value="PHOSPHONATES-BINDING PERIPLASMIC PROTEIN"/>
    <property type="match status" value="1"/>
</dbReference>
<accession>A0ABU5NUU6</accession>
<dbReference type="Gene3D" id="3.40.190.10">
    <property type="entry name" value="Periplasmic binding protein-like II"/>
    <property type="match status" value="2"/>
</dbReference>